<dbReference type="GO" id="GO:0009007">
    <property type="term" value="F:site-specific DNA-methyltransferase (adenine-specific) activity"/>
    <property type="evidence" value="ECO:0007669"/>
    <property type="project" value="TreeGrafter"/>
</dbReference>
<dbReference type="EMBL" id="BARU01040052">
    <property type="protein sequence ID" value="GAH87649.1"/>
    <property type="molecule type" value="Genomic_DNA"/>
</dbReference>
<dbReference type="GO" id="GO:0008170">
    <property type="term" value="F:N-methyltransferase activity"/>
    <property type="evidence" value="ECO:0007669"/>
    <property type="project" value="InterPro"/>
</dbReference>
<dbReference type="PRINTS" id="PR00508">
    <property type="entry name" value="S21N4MTFRASE"/>
</dbReference>
<dbReference type="CDD" id="cd02440">
    <property type="entry name" value="AdoMet_MTases"/>
    <property type="match status" value="1"/>
</dbReference>
<feature type="domain" description="DNA methylase N-4/N-6" evidence="4">
    <location>
        <begin position="19"/>
        <end position="215"/>
    </location>
</feature>
<accession>X1KBQ7</accession>
<dbReference type="SUPFAM" id="SSF53335">
    <property type="entry name" value="S-adenosyl-L-methionine-dependent methyltransferases"/>
    <property type="match status" value="1"/>
</dbReference>
<comment type="similarity">
    <text evidence="1">Belongs to the N(4)/N(6)-methyltransferase family.</text>
</comment>
<evidence type="ECO:0000313" key="5">
    <source>
        <dbReference type="EMBL" id="GAH87649.1"/>
    </source>
</evidence>
<protein>
    <recommendedName>
        <fullName evidence="4">DNA methylase N-4/N-6 domain-containing protein</fullName>
    </recommendedName>
</protein>
<dbReference type="InterPro" id="IPR002052">
    <property type="entry name" value="DNA_methylase_N6_adenine_CS"/>
</dbReference>
<keyword evidence="3" id="KW-0808">Transferase</keyword>
<dbReference type="Gene3D" id="3.40.50.150">
    <property type="entry name" value="Vaccinia Virus protein VP39"/>
    <property type="match status" value="1"/>
</dbReference>
<dbReference type="GO" id="GO:0003677">
    <property type="term" value="F:DNA binding"/>
    <property type="evidence" value="ECO:0007669"/>
    <property type="project" value="InterPro"/>
</dbReference>
<dbReference type="PANTHER" id="PTHR13370:SF3">
    <property type="entry name" value="TRNA (GUANINE(10)-N2)-METHYLTRANSFERASE HOMOLOG"/>
    <property type="match status" value="1"/>
</dbReference>
<dbReference type="InterPro" id="IPR001091">
    <property type="entry name" value="RM_Methyltransferase"/>
</dbReference>
<proteinExistence type="inferred from homology"/>
<evidence type="ECO:0000256" key="2">
    <source>
        <dbReference type="ARBA" id="ARBA00022603"/>
    </source>
</evidence>
<gene>
    <name evidence="5" type="ORF">S03H2_61980</name>
</gene>
<reference evidence="5" key="1">
    <citation type="journal article" date="2014" name="Front. Microbiol.">
        <title>High frequency of phylogenetically diverse reductive dehalogenase-homologous genes in deep subseafloor sedimentary metagenomes.</title>
        <authorList>
            <person name="Kawai M."/>
            <person name="Futagami T."/>
            <person name="Toyoda A."/>
            <person name="Takaki Y."/>
            <person name="Nishi S."/>
            <person name="Hori S."/>
            <person name="Arai W."/>
            <person name="Tsubouchi T."/>
            <person name="Morono Y."/>
            <person name="Uchiyama I."/>
            <person name="Ito T."/>
            <person name="Fujiyama A."/>
            <person name="Inagaki F."/>
            <person name="Takami H."/>
        </authorList>
    </citation>
    <scope>NUCLEOTIDE SEQUENCE</scope>
    <source>
        <strain evidence="5">Expedition CK06-06</strain>
    </source>
</reference>
<sequence>KIICGDCLEVMRKIPNKSIDLVIADPPFNLGLDYGNFNDQKEIFEYWNWLDDRIQQIHRVLKNDTRFYIFHSDNGIFELKATCEFNRHFKFHQILVWHRPNLINPRRISRDWHQLHELILLFQKGKRTKMISSATGANCYSVQIHASPQSNFKGGRDHPAQKPISLLAALISRSPGQIFLDPFCGVGTSLIAAKNLKRDFIGIEINPDYCKIAEERLAQGVL</sequence>
<name>X1KBQ7_9ZZZZ</name>
<keyword evidence="2" id="KW-0489">Methyltransferase</keyword>
<evidence type="ECO:0000259" key="4">
    <source>
        <dbReference type="Pfam" id="PF01555"/>
    </source>
</evidence>
<evidence type="ECO:0000256" key="1">
    <source>
        <dbReference type="ARBA" id="ARBA00006594"/>
    </source>
</evidence>
<feature type="non-terminal residue" evidence="5">
    <location>
        <position position="1"/>
    </location>
</feature>
<dbReference type="InterPro" id="IPR002941">
    <property type="entry name" value="DNA_methylase_N4/N6"/>
</dbReference>
<organism evidence="5">
    <name type="scientific">marine sediment metagenome</name>
    <dbReference type="NCBI Taxonomy" id="412755"/>
    <lineage>
        <taxon>unclassified sequences</taxon>
        <taxon>metagenomes</taxon>
        <taxon>ecological metagenomes</taxon>
    </lineage>
</organism>
<dbReference type="PROSITE" id="PS00092">
    <property type="entry name" value="N6_MTASE"/>
    <property type="match status" value="1"/>
</dbReference>
<dbReference type="Pfam" id="PF01555">
    <property type="entry name" value="N6_N4_Mtase"/>
    <property type="match status" value="1"/>
</dbReference>
<dbReference type="GO" id="GO:0032259">
    <property type="term" value="P:methylation"/>
    <property type="evidence" value="ECO:0007669"/>
    <property type="project" value="UniProtKB-KW"/>
</dbReference>
<dbReference type="InterPro" id="IPR029063">
    <property type="entry name" value="SAM-dependent_MTases_sf"/>
</dbReference>
<dbReference type="AlphaFoldDB" id="X1KBQ7"/>
<dbReference type="GO" id="GO:0005737">
    <property type="term" value="C:cytoplasm"/>
    <property type="evidence" value="ECO:0007669"/>
    <property type="project" value="TreeGrafter"/>
</dbReference>
<dbReference type="PANTHER" id="PTHR13370">
    <property type="entry name" value="RNA METHYLASE-RELATED"/>
    <property type="match status" value="1"/>
</dbReference>
<comment type="caution">
    <text evidence="5">The sequence shown here is derived from an EMBL/GenBank/DDBJ whole genome shotgun (WGS) entry which is preliminary data.</text>
</comment>
<evidence type="ECO:0000256" key="3">
    <source>
        <dbReference type="ARBA" id="ARBA00022679"/>
    </source>
</evidence>